<evidence type="ECO:0000313" key="2">
    <source>
        <dbReference type="EMBL" id="GAU30310.1"/>
    </source>
</evidence>
<organism evidence="2 3">
    <name type="scientific">Trifolium subterraneum</name>
    <name type="common">Subterranean clover</name>
    <dbReference type="NCBI Taxonomy" id="3900"/>
    <lineage>
        <taxon>Eukaryota</taxon>
        <taxon>Viridiplantae</taxon>
        <taxon>Streptophyta</taxon>
        <taxon>Embryophyta</taxon>
        <taxon>Tracheophyta</taxon>
        <taxon>Spermatophyta</taxon>
        <taxon>Magnoliopsida</taxon>
        <taxon>eudicotyledons</taxon>
        <taxon>Gunneridae</taxon>
        <taxon>Pentapetalae</taxon>
        <taxon>rosids</taxon>
        <taxon>fabids</taxon>
        <taxon>Fabales</taxon>
        <taxon>Fabaceae</taxon>
        <taxon>Papilionoideae</taxon>
        <taxon>50 kb inversion clade</taxon>
        <taxon>NPAAA clade</taxon>
        <taxon>Hologalegina</taxon>
        <taxon>IRL clade</taxon>
        <taxon>Trifolieae</taxon>
        <taxon>Trifolium</taxon>
    </lineage>
</organism>
<keyword evidence="3" id="KW-1185">Reference proteome</keyword>
<proteinExistence type="predicted"/>
<feature type="region of interest" description="Disordered" evidence="1">
    <location>
        <begin position="333"/>
        <end position="362"/>
    </location>
</feature>
<reference evidence="3" key="1">
    <citation type="journal article" date="2017" name="Front. Plant Sci.">
        <title>Climate Clever Clovers: New Paradigm to Reduce the Environmental Footprint of Ruminants by Breeding Low Methanogenic Forages Utilizing Haplotype Variation.</title>
        <authorList>
            <person name="Kaur P."/>
            <person name="Appels R."/>
            <person name="Bayer P.E."/>
            <person name="Keeble-Gagnere G."/>
            <person name="Wang J."/>
            <person name="Hirakawa H."/>
            <person name="Shirasawa K."/>
            <person name="Vercoe P."/>
            <person name="Stefanova K."/>
            <person name="Durmic Z."/>
            <person name="Nichols P."/>
            <person name="Revell C."/>
            <person name="Isobe S.N."/>
            <person name="Edwards D."/>
            <person name="Erskine W."/>
        </authorList>
    </citation>
    <scope>NUCLEOTIDE SEQUENCE [LARGE SCALE GENOMIC DNA]</scope>
    <source>
        <strain evidence="3">cv. Daliak</strain>
    </source>
</reference>
<sequence length="721" mass="79997">MNRTNSNKGYGPTNGVRVGDIVIKLGPQQGHDNRKDGKKNGDVRNPKESVTPVEVSKEKDGRILLRSYSAKTEDVQWVQSGLVATIFNGEAIPIVQNRITDTGFNDVVIIPLGADKVFVRSTEGVDVLTIVSNAEAFFKLVFSNWTRWKTDVLSYQRGAWVRLYGVPLHAWNVNFFKLCVLDCGRFLRADSCSADKDRLDFAQVLIATSDLDIVNRVERILVDGSKVEIKIVEEWGYAMGEDTCLFEEGNESEATQSDCEEGHVDPEARRNVDLLVDKIVGELANDEGNVHKGHTDDALTEKHDDILSGKGEIEGEVEWNDAILSPICDRDVVQSSTSPGHHGQPREHDSRIGVKPQSQDFPVRADETGRDALYPSGFSYWGGGRFVFVGISMRLNMLMNVVQVGVANLRGLSDHCSLVLSVNVDDWGPRPSRMLKCWRDVPGYSKFVKDKWSSLQVDGCGGFVLKEKLKMIKAALKDWHATHAQNLPSRIDSLKGRLVVLDQKGEVEHFSATDLDELCRVTSDIHSLSRMNASITWQQSRSMWLKEGDANSKYFHSVLAGRRRGNAISVIQVDGVTLEGVNSIRHAVFSHFVTQFKVQSLDRWQLQPDPVIGYTVRGAYQLLTAQGSATVAEAETLIWHPQVPLKLTLVFLVAERPSQLTTYFSLAVPQVDLGCDDLFCNSSGSFALGLCGRKEIIDCSGAQQIVLISCWTRSSFSRLGG</sequence>
<dbReference type="PANTHER" id="PTHR34427:SF5">
    <property type="entry name" value="DUF4283 DOMAIN-CONTAINING PROTEIN"/>
    <property type="match status" value="1"/>
</dbReference>
<gene>
    <name evidence="2" type="ORF">TSUD_211670</name>
</gene>
<name>A0A2Z6N2K7_TRISU</name>
<feature type="compositionally biased region" description="Basic and acidic residues" evidence="1">
    <location>
        <begin position="31"/>
        <end position="47"/>
    </location>
</feature>
<dbReference type="Proteomes" id="UP000242715">
    <property type="component" value="Unassembled WGS sequence"/>
</dbReference>
<evidence type="ECO:0000313" key="3">
    <source>
        <dbReference type="Proteomes" id="UP000242715"/>
    </source>
</evidence>
<feature type="region of interest" description="Disordered" evidence="1">
    <location>
        <begin position="1"/>
        <end position="53"/>
    </location>
</feature>
<protein>
    <submittedName>
        <fullName evidence="2">Uncharacterized protein</fullName>
    </submittedName>
</protein>
<dbReference type="AlphaFoldDB" id="A0A2Z6N2K7"/>
<dbReference type="EMBL" id="DF973423">
    <property type="protein sequence ID" value="GAU30310.1"/>
    <property type="molecule type" value="Genomic_DNA"/>
</dbReference>
<dbReference type="OrthoDB" id="1423019at2759"/>
<dbReference type="PANTHER" id="PTHR34427">
    <property type="entry name" value="DUF4283 DOMAIN PROTEIN"/>
    <property type="match status" value="1"/>
</dbReference>
<evidence type="ECO:0000256" key="1">
    <source>
        <dbReference type="SAM" id="MobiDB-lite"/>
    </source>
</evidence>
<accession>A0A2Z6N2K7</accession>